<dbReference type="EMBL" id="QGKY02002305">
    <property type="protein sequence ID" value="KAF2531441.1"/>
    <property type="molecule type" value="Genomic_DNA"/>
</dbReference>
<evidence type="ECO:0000313" key="1">
    <source>
        <dbReference type="EMBL" id="KAF2531441.1"/>
    </source>
</evidence>
<comment type="caution">
    <text evidence="1">The sequence shown here is derived from an EMBL/GenBank/DDBJ whole genome shotgun (WGS) entry which is preliminary data.</text>
</comment>
<gene>
    <name evidence="1" type="ORF">F2Q70_00031391</name>
</gene>
<proteinExistence type="predicted"/>
<protein>
    <submittedName>
        <fullName evidence="1">Uncharacterized protein</fullName>
    </submittedName>
</protein>
<sequence>MEEGLCPRLPQILDNLISAKCSVAKQTTLICPFSHDVIKNYLFKMSSNKFLGLMASLPSYSNLIGRDVNWALPSRPVSDRCGFVFGRDTVGLSRAGCGPENSCPIPYLILCRPSRTVPWDIGYYTVYFLLHEQT</sequence>
<organism evidence="1">
    <name type="scientific">Brassica cretica</name>
    <name type="common">Mustard</name>
    <dbReference type="NCBI Taxonomy" id="69181"/>
    <lineage>
        <taxon>Eukaryota</taxon>
        <taxon>Viridiplantae</taxon>
        <taxon>Streptophyta</taxon>
        <taxon>Embryophyta</taxon>
        <taxon>Tracheophyta</taxon>
        <taxon>Spermatophyta</taxon>
        <taxon>Magnoliopsida</taxon>
        <taxon>eudicotyledons</taxon>
        <taxon>Gunneridae</taxon>
        <taxon>Pentapetalae</taxon>
        <taxon>rosids</taxon>
        <taxon>malvids</taxon>
        <taxon>Brassicales</taxon>
        <taxon>Brassicaceae</taxon>
        <taxon>Brassiceae</taxon>
        <taxon>Brassica</taxon>
    </lineage>
</organism>
<accession>A0A8S9FE13</accession>
<dbReference type="AlphaFoldDB" id="A0A8S9FE13"/>
<name>A0A8S9FE13_BRACR</name>
<reference evidence="1" key="1">
    <citation type="submission" date="2019-12" db="EMBL/GenBank/DDBJ databases">
        <title>Genome sequencing and annotation of Brassica cretica.</title>
        <authorList>
            <person name="Studholme D.J."/>
            <person name="Sarris P.F."/>
        </authorList>
    </citation>
    <scope>NUCLEOTIDE SEQUENCE</scope>
    <source>
        <strain evidence="1">PFS-102/07</strain>
        <tissue evidence="1">Leaf</tissue>
    </source>
</reference>